<evidence type="ECO:0000259" key="4">
    <source>
        <dbReference type="Pfam" id="PF08308"/>
    </source>
</evidence>
<feature type="compositionally biased region" description="Basic and acidic residues" evidence="1">
    <location>
        <begin position="195"/>
        <end position="213"/>
    </location>
</feature>
<feature type="region of interest" description="Disordered" evidence="1">
    <location>
        <begin position="195"/>
        <end position="231"/>
    </location>
</feature>
<evidence type="ECO:0000256" key="1">
    <source>
        <dbReference type="SAM" id="MobiDB-lite"/>
    </source>
</evidence>
<gene>
    <name evidence="5" type="ORF">LZC95_09765</name>
</gene>
<protein>
    <submittedName>
        <fullName evidence="5">PEGA domain-containing protein</fullName>
    </submittedName>
</protein>
<keyword evidence="2" id="KW-0472">Membrane</keyword>
<dbReference type="SUPFAM" id="SSF48452">
    <property type="entry name" value="TPR-like"/>
    <property type="match status" value="1"/>
</dbReference>
<dbReference type="Gene3D" id="1.25.40.10">
    <property type="entry name" value="Tetratricopeptide repeat domain"/>
    <property type="match status" value="1"/>
</dbReference>
<feature type="transmembrane region" description="Helical" evidence="2">
    <location>
        <begin position="236"/>
        <end position="260"/>
    </location>
</feature>
<evidence type="ECO:0000256" key="3">
    <source>
        <dbReference type="SAM" id="SignalP"/>
    </source>
</evidence>
<dbReference type="EMBL" id="CP089982">
    <property type="protein sequence ID" value="WXB00315.1"/>
    <property type="molecule type" value="Genomic_DNA"/>
</dbReference>
<sequence length="334" mass="34504">MRVLWPLVLILANLFVAGAAPAAPRAPQAREDQAARERSRAAFRRGVAAAKAGNYAAARDAFEEAYRLFSHPSILLNLGLARAKTGEYVEAEQNLLSFLVDDGGAAPEEQKSARAALSEVRLHLGTLRIQVAPDGARATLDKKPLPLVPGGVSEVRVVAGEHALHAEADGYEPFDETIRVSPGKNTPKSVTLDARVTDDGGAKPEVAKAERSNMKSTETPALAPAPADSGSSNVRAMGWGLVAGGVAVAGFGTYAGLRALSLANEYERTGASDTKSTGVTFRTLADVSFLVGFATAGIGVYLLLSAPASKGEGGAVKSAHLAVSPGHAAIVGSF</sequence>
<dbReference type="Pfam" id="PF08308">
    <property type="entry name" value="PEGA"/>
    <property type="match status" value="1"/>
</dbReference>
<feature type="transmembrane region" description="Helical" evidence="2">
    <location>
        <begin position="281"/>
        <end position="304"/>
    </location>
</feature>
<accession>A0ABZ2KTK9</accession>
<keyword evidence="3" id="KW-0732">Signal</keyword>
<dbReference type="Proteomes" id="UP001379533">
    <property type="component" value="Chromosome"/>
</dbReference>
<evidence type="ECO:0000256" key="2">
    <source>
        <dbReference type="SAM" id="Phobius"/>
    </source>
</evidence>
<evidence type="ECO:0000313" key="5">
    <source>
        <dbReference type="EMBL" id="WXB00315.1"/>
    </source>
</evidence>
<keyword evidence="6" id="KW-1185">Reference proteome</keyword>
<keyword evidence="2" id="KW-1133">Transmembrane helix</keyword>
<evidence type="ECO:0000313" key="6">
    <source>
        <dbReference type="Proteomes" id="UP001379533"/>
    </source>
</evidence>
<organism evidence="5 6">
    <name type="scientific">Pendulispora brunnea</name>
    <dbReference type="NCBI Taxonomy" id="2905690"/>
    <lineage>
        <taxon>Bacteria</taxon>
        <taxon>Pseudomonadati</taxon>
        <taxon>Myxococcota</taxon>
        <taxon>Myxococcia</taxon>
        <taxon>Myxococcales</taxon>
        <taxon>Sorangiineae</taxon>
        <taxon>Pendulisporaceae</taxon>
        <taxon>Pendulispora</taxon>
    </lineage>
</organism>
<dbReference type="InterPro" id="IPR011990">
    <property type="entry name" value="TPR-like_helical_dom_sf"/>
</dbReference>
<feature type="chain" id="PRO_5046567517" evidence="3">
    <location>
        <begin position="23"/>
        <end position="334"/>
    </location>
</feature>
<name>A0ABZ2KTK9_9BACT</name>
<feature type="domain" description="PEGA" evidence="4">
    <location>
        <begin position="125"/>
        <end position="192"/>
    </location>
</feature>
<proteinExistence type="predicted"/>
<keyword evidence="2" id="KW-0812">Transmembrane</keyword>
<reference evidence="5 6" key="1">
    <citation type="submission" date="2021-12" db="EMBL/GenBank/DDBJ databases">
        <title>Discovery of the Pendulisporaceae a myxobacterial family with distinct sporulation behavior and unique specialized metabolism.</title>
        <authorList>
            <person name="Garcia R."/>
            <person name="Popoff A."/>
            <person name="Bader C.D."/>
            <person name="Loehr J."/>
            <person name="Walesch S."/>
            <person name="Walt C."/>
            <person name="Boldt J."/>
            <person name="Bunk B."/>
            <person name="Haeckl F.J.F.P.J."/>
            <person name="Gunesch A.P."/>
            <person name="Birkelbach J."/>
            <person name="Nuebel U."/>
            <person name="Pietschmann T."/>
            <person name="Bach T."/>
            <person name="Mueller R."/>
        </authorList>
    </citation>
    <scope>NUCLEOTIDE SEQUENCE [LARGE SCALE GENOMIC DNA]</scope>
    <source>
        <strain evidence="5 6">MSr12523</strain>
    </source>
</reference>
<dbReference type="RefSeq" id="WP_394850956.1">
    <property type="nucleotide sequence ID" value="NZ_CP089982.1"/>
</dbReference>
<dbReference type="InterPro" id="IPR013229">
    <property type="entry name" value="PEGA"/>
</dbReference>
<feature type="signal peptide" evidence="3">
    <location>
        <begin position="1"/>
        <end position="22"/>
    </location>
</feature>